<dbReference type="GO" id="GO:0003677">
    <property type="term" value="F:DNA binding"/>
    <property type="evidence" value="ECO:0007669"/>
    <property type="project" value="InterPro"/>
</dbReference>
<dbReference type="RefSeq" id="XP_033775236.1">
    <property type="nucleotide sequence ID" value="XM_033919345.1"/>
</dbReference>
<evidence type="ECO:0000256" key="4">
    <source>
        <dbReference type="ARBA" id="ARBA00023159"/>
    </source>
</evidence>
<dbReference type="Proteomes" id="UP000515159">
    <property type="component" value="Chromosome 13"/>
</dbReference>
<dbReference type="AlphaFoldDB" id="A0A6P8PHX5"/>
<evidence type="ECO:0000313" key="11">
    <source>
        <dbReference type="RefSeq" id="XP_033775237.1"/>
    </source>
</evidence>
<dbReference type="GO" id="GO:0005634">
    <property type="term" value="C:nucleus"/>
    <property type="evidence" value="ECO:0007669"/>
    <property type="project" value="TreeGrafter"/>
</dbReference>
<dbReference type="KEGG" id="gsh:117347872"/>
<protein>
    <submittedName>
        <fullName evidence="10 11">NF-kappa-B inhibitor zeta-like</fullName>
    </submittedName>
</protein>
<dbReference type="SMART" id="SM00248">
    <property type="entry name" value="ANK"/>
    <property type="match status" value="5"/>
</dbReference>
<evidence type="ECO:0000313" key="10">
    <source>
        <dbReference type="RefSeq" id="XP_033775236.1"/>
    </source>
</evidence>
<proteinExistence type="predicted"/>
<dbReference type="GeneID" id="117347872"/>
<feature type="domain" description="OCA" evidence="8">
    <location>
        <begin position="33"/>
        <end position="55"/>
    </location>
</feature>
<evidence type="ECO:0000256" key="7">
    <source>
        <dbReference type="SAM" id="MobiDB-lite"/>
    </source>
</evidence>
<accession>A0A6P8PHX5</accession>
<evidence type="ECO:0000256" key="6">
    <source>
        <dbReference type="PROSITE-ProRule" id="PRU00023"/>
    </source>
</evidence>
<keyword evidence="1" id="KW-0677">Repeat</keyword>
<keyword evidence="3 6" id="KW-0040">ANK repeat</keyword>
<dbReference type="InterPro" id="IPR047571">
    <property type="entry name" value="OCA"/>
</dbReference>
<dbReference type="PROSITE" id="PS50297">
    <property type="entry name" value="ANK_REP_REGION"/>
    <property type="match status" value="1"/>
</dbReference>
<dbReference type="PANTHER" id="PTHR24124:SF5">
    <property type="entry name" value="NF-KAPPA-B INHIBITOR ZETA"/>
    <property type="match status" value="1"/>
</dbReference>
<dbReference type="OrthoDB" id="10252328at2759"/>
<organism evidence="9 10">
    <name type="scientific">Geotrypetes seraphini</name>
    <name type="common">Gaboon caecilian</name>
    <name type="synonym">Caecilia seraphini</name>
    <dbReference type="NCBI Taxonomy" id="260995"/>
    <lineage>
        <taxon>Eukaryota</taxon>
        <taxon>Metazoa</taxon>
        <taxon>Chordata</taxon>
        <taxon>Craniata</taxon>
        <taxon>Vertebrata</taxon>
        <taxon>Euteleostomi</taxon>
        <taxon>Amphibia</taxon>
        <taxon>Gymnophiona</taxon>
        <taxon>Geotrypetes</taxon>
    </lineage>
</organism>
<evidence type="ECO:0000256" key="2">
    <source>
        <dbReference type="ARBA" id="ARBA00023015"/>
    </source>
</evidence>
<evidence type="ECO:0000313" key="9">
    <source>
        <dbReference type="Proteomes" id="UP000515159"/>
    </source>
</evidence>
<name>A0A6P8PHX5_GEOSA</name>
<dbReference type="GO" id="GO:0070974">
    <property type="term" value="F:POU domain binding"/>
    <property type="evidence" value="ECO:0007669"/>
    <property type="project" value="InterPro"/>
</dbReference>
<sequence length="536" mass="60106">MNLVDMESNQSFSPLYQSISAFTDSEINSRTFPKQYVGVRVRMPVKELLRKIRSDRETDTNIIQRRVPKMSSQDFLGKTEALSYSREQKRPRKKKAKQILEKLEDLDSLAEILKDDLNRTNLCYELPNPHCYSESCPPGYLGEDNSNELKNNHVDTSQRASAVQPSYSFPNLQTSFILPSVSLSHNLLNTTASKLLEPSCLSQISGTESRSRHQNTLTCSFRDLPMLAPGNTQHLSVDIFKAYSEAGSNSTNPELRLEPSAQEPTPTDRNSSALSFFQFQLQREESFLRKIPVEILMAKDDEGNWLLHTAIVQGKRALVYALAERFSALNQIDVKDALNRTALYLAAERNQYLMVHDLISLGASTNERDSLGKTPLHLCAENGHLRVLEIFKKSKAEGFQIEVDAIDNDGLTPLHCAVLAHNAIVKEAENVFSSSNVQKLLSLRKALLLKGMSCLLQMGANAVAQELKYYKTAFQLADTEGNTEVLDFFQAHCPNLQDFLKEDCAAYALLNVAAGTIFPDLQNKDSSYFSTDFEAN</sequence>
<dbReference type="PROSITE" id="PS52003">
    <property type="entry name" value="OCA"/>
    <property type="match status" value="1"/>
</dbReference>
<evidence type="ECO:0000256" key="5">
    <source>
        <dbReference type="ARBA" id="ARBA00023163"/>
    </source>
</evidence>
<reference evidence="10 11" key="1">
    <citation type="submission" date="2025-04" db="UniProtKB">
        <authorList>
            <consortium name="RefSeq"/>
        </authorList>
    </citation>
    <scope>IDENTIFICATION</scope>
</reference>
<dbReference type="Pfam" id="PF12796">
    <property type="entry name" value="Ank_2"/>
    <property type="match status" value="1"/>
</dbReference>
<evidence type="ECO:0000256" key="1">
    <source>
        <dbReference type="ARBA" id="ARBA00022737"/>
    </source>
</evidence>
<dbReference type="RefSeq" id="XP_033775237.1">
    <property type="nucleotide sequence ID" value="XM_033919346.1"/>
</dbReference>
<dbReference type="PROSITE" id="PS50088">
    <property type="entry name" value="ANK_REPEAT"/>
    <property type="match status" value="1"/>
</dbReference>
<dbReference type="InterPro" id="IPR036770">
    <property type="entry name" value="Ankyrin_rpt-contain_sf"/>
</dbReference>
<dbReference type="PANTHER" id="PTHR24124">
    <property type="entry name" value="ANKYRIN REPEAT FAMILY A"/>
    <property type="match status" value="1"/>
</dbReference>
<keyword evidence="9" id="KW-1185">Reference proteome</keyword>
<keyword evidence="2" id="KW-0805">Transcription regulation</keyword>
<dbReference type="Gene3D" id="1.25.40.20">
    <property type="entry name" value="Ankyrin repeat-containing domain"/>
    <property type="match status" value="1"/>
</dbReference>
<dbReference type="GO" id="GO:0010468">
    <property type="term" value="P:regulation of gene expression"/>
    <property type="evidence" value="ECO:0007669"/>
    <property type="project" value="TreeGrafter"/>
</dbReference>
<dbReference type="SUPFAM" id="SSF48403">
    <property type="entry name" value="Ankyrin repeat"/>
    <property type="match status" value="1"/>
</dbReference>
<keyword evidence="4" id="KW-0010">Activator</keyword>
<dbReference type="InterPro" id="IPR002110">
    <property type="entry name" value="Ankyrin_rpt"/>
</dbReference>
<keyword evidence="5" id="KW-0804">Transcription</keyword>
<evidence type="ECO:0000259" key="8">
    <source>
        <dbReference type="PROSITE" id="PS52003"/>
    </source>
</evidence>
<evidence type="ECO:0000256" key="3">
    <source>
        <dbReference type="ARBA" id="ARBA00023043"/>
    </source>
</evidence>
<feature type="repeat" description="ANK" evidence="6">
    <location>
        <begin position="338"/>
        <end position="370"/>
    </location>
</feature>
<feature type="region of interest" description="Disordered" evidence="7">
    <location>
        <begin position="248"/>
        <end position="270"/>
    </location>
</feature>
<gene>
    <name evidence="10 11" type="primary">LOC117347872</name>
</gene>